<dbReference type="InterPro" id="IPR013922">
    <property type="entry name" value="Cyclin_PHO80-like"/>
</dbReference>
<sequence>MNNFYGFTQALIGFWADFVKSTELNERNKTPEHFLIFENSGNTLNLMKDTLSKIFCSCPCSYESLVHSVEMMRRVVVLNKGLGITLKNCLHFLITSIMVSSKFCDDTYYDNQSYAQILGISLGLLNQLEVAFLFSINWNLVLEEGEFEDTLEIISKKQYGLFYPNLIQNPERVTSIELLSSSTTKNPNDMLLGSELKRETKCKLKDKPEITSISPTIIKRNSQNNVVSNKESTKENAGILTQNYSGEYYSYNDRAKYSSPKHNLCSSSPLTSSPFTDEEQKPFMKTTKIANEILSNHNNYHTNQEIDRIFNNYDPNCSRKREIPKKYFKEQILSKNRIKNQNYPKNKQINVSNHYF</sequence>
<dbReference type="Proteomes" id="UP001146793">
    <property type="component" value="Unassembled WGS sequence"/>
</dbReference>
<dbReference type="PANTHER" id="PTHR15615:SF108">
    <property type="entry name" value="PROTEIN CNPPD1"/>
    <property type="match status" value="1"/>
</dbReference>
<evidence type="ECO:0008006" key="3">
    <source>
        <dbReference type="Google" id="ProtNLM"/>
    </source>
</evidence>
<reference evidence="1" key="1">
    <citation type="submission" date="2022-08" db="EMBL/GenBank/DDBJ databases">
        <title>Novel sulphate-reducing endosymbionts in the free-living metamonad Anaeramoeba.</title>
        <authorList>
            <person name="Jerlstrom-Hultqvist J."/>
            <person name="Cepicka I."/>
            <person name="Gallot-Lavallee L."/>
            <person name="Salas-Leiva D."/>
            <person name="Curtis B.A."/>
            <person name="Zahonova K."/>
            <person name="Pipaliya S."/>
            <person name="Dacks J."/>
            <person name="Roger A.J."/>
        </authorList>
    </citation>
    <scope>NUCLEOTIDE SEQUENCE</scope>
    <source>
        <strain evidence="1">Busselton2</strain>
    </source>
</reference>
<evidence type="ECO:0000313" key="2">
    <source>
        <dbReference type="Proteomes" id="UP001146793"/>
    </source>
</evidence>
<evidence type="ECO:0000313" key="1">
    <source>
        <dbReference type="EMBL" id="KAJ3452699.1"/>
    </source>
</evidence>
<dbReference type="AlphaFoldDB" id="A0AAV8AER0"/>
<organism evidence="1 2">
    <name type="scientific">Anaeramoeba flamelloides</name>
    <dbReference type="NCBI Taxonomy" id="1746091"/>
    <lineage>
        <taxon>Eukaryota</taxon>
        <taxon>Metamonada</taxon>
        <taxon>Anaeramoebidae</taxon>
        <taxon>Anaeramoeba</taxon>
    </lineage>
</organism>
<dbReference type="Pfam" id="PF08613">
    <property type="entry name" value="Cyclin"/>
    <property type="match status" value="1"/>
</dbReference>
<protein>
    <recommendedName>
        <fullName evidence="3">Cyclin N-terminal domain-containing protein</fullName>
    </recommendedName>
</protein>
<name>A0AAV8AER0_9EUKA</name>
<dbReference type="Gene3D" id="1.10.472.10">
    <property type="entry name" value="Cyclin-like"/>
    <property type="match status" value="1"/>
</dbReference>
<gene>
    <name evidence="1" type="ORF">M0812_04474</name>
</gene>
<comment type="caution">
    <text evidence="1">The sequence shown here is derived from an EMBL/GenBank/DDBJ whole genome shotgun (WGS) entry which is preliminary data.</text>
</comment>
<dbReference type="InterPro" id="IPR036915">
    <property type="entry name" value="Cyclin-like_sf"/>
</dbReference>
<dbReference type="EMBL" id="JANTQA010000008">
    <property type="protein sequence ID" value="KAJ3452699.1"/>
    <property type="molecule type" value="Genomic_DNA"/>
</dbReference>
<dbReference type="SUPFAM" id="SSF47954">
    <property type="entry name" value="Cyclin-like"/>
    <property type="match status" value="1"/>
</dbReference>
<proteinExistence type="predicted"/>
<accession>A0AAV8AER0</accession>
<dbReference type="GO" id="GO:0019901">
    <property type="term" value="F:protein kinase binding"/>
    <property type="evidence" value="ECO:0007669"/>
    <property type="project" value="InterPro"/>
</dbReference>
<dbReference type="PANTHER" id="PTHR15615">
    <property type="match status" value="1"/>
</dbReference>